<reference evidence="2 3" key="1">
    <citation type="journal article" date="2023" name="Sci. Data">
        <title>Genome assembly of the Korean intertidal mud-creeper Batillaria attramentaria.</title>
        <authorList>
            <person name="Patra A.K."/>
            <person name="Ho P.T."/>
            <person name="Jun S."/>
            <person name="Lee S.J."/>
            <person name="Kim Y."/>
            <person name="Won Y.J."/>
        </authorList>
    </citation>
    <scope>NUCLEOTIDE SEQUENCE [LARGE SCALE GENOMIC DNA]</scope>
    <source>
        <strain evidence="2">Wonlab-2016</strain>
    </source>
</reference>
<organism evidence="2 3">
    <name type="scientific">Batillaria attramentaria</name>
    <dbReference type="NCBI Taxonomy" id="370345"/>
    <lineage>
        <taxon>Eukaryota</taxon>
        <taxon>Metazoa</taxon>
        <taxon>Spiralia</taxon>
        <taxon>Lophotrochozoa</taxon>
        <taxon>Mollusca</taxon>
        <taxon>Gastropoda</taxon>
        <taxon>Caenogastropoda</taxon>
        <taxon>Sorbeoconcha</taxon>
        <taxon>Cerithioidea</taxon>
        <taxon>Batillariidae</taxon>
        <taxon>Batillaria</taxon>
    </lineage>
</organism>
<comment type="caution">
    <text evidence="2">The sequence shown here is derived from an EMBL/GenBank/DDBJ whole genome shotgun (WGS) entry which is preliminary data.</text>
</comment>
<feature type="non-terminal residue" evidence="2">
    <location>
        <position position="133"/>
    </location>
</feature>
<feature type="signal peptide" evidence="1">
    <location>
        <begin position="1"/>
        <end position="25"/>
    </location>
</feature>
<gene>
    <name evidence="2" type="ORF">BaRGS_00039679</name>
</gene>
<dbReference type="AlphaFoldDB" id="A0ABD0J275"/>
<keyword evidence="1" id="KW-0732">Signal</keyword>
<evidence type="ECO:0000313" key="3">
    <source>
        <dbReference type="Proteomes" id="UP001519460"/>
    </source>
</evidence>
<evidence type="ECO:0000256" key="1">
    <source>
        <dbReference type="SAM" id="SignalP"/>
    </source>
</evidence>
<dbReference type="Proteomes" id="UP001519460">
    <property type="component" value="Unassembled WGS sequence"/>
</dbReference>
<name>A0ABD0J275_9CAEN</name>
<accession>A0ABD0J275</accession>
<evidence type="ECO:0000313" key="2">
    <source>
        <dbReference type="EMBL" id="KAK7452824.1"/>
    </source>
</evidence>
<dbReference type="EMBL" id="JACVVK020000712">
    <property type="protein sequence ID" value="KAK7452824.1"/>
    <property type="molecule type" value="Genomic_DNA"/>
</dbReference>
<sequence>MARCRLLIVCLKFLLWTAWFILCYSQNCAELDFPALNGSSTISVKENDTVTLLFSIRVKDNCSLPDSFLMVTHSDQTVCQMLQTNGACNDTGDICSCTKDNTFNFSRKFTRVDNGAWTWFTTQMKKTIEFIVL</sequence>
<protein>
    <submittedName>
        <fullName evidence="2">Uncharacterized protein</fullName>
    </submittedName>
</protein>
<proteinExistence type="predicted"/>
<keyword evidence="3" id="KW-1185">Reference proteome</keyword>
<feature type="chain" id="PRO_5044855740" evidence="1">
    <location>
        <begin position="26"/>
        <end position="133"/>
    </location>
</feature>